<evidence type="ECO:0000313" key="8">
    <source>
        <dbReference type="EMBL" id="KAK9708274.1"/>
    </source>
</evidence>
<dbReference type="CDD" id="cd14978">
    <property type="entry name" value="7tmA_FMRFamide_R-like"/>
    <property type="match status" value="1"/>
</dbReference>
<dbReference type="EMBL" id="JASPKY010000333">
    <property type="protein sequence ID" value="KAK9708274.1"/>
    <property type="molecule type" value="Genomic_DNA"/>
</dbReference>
<feature type="transmembrane region" description="Helical" evidence="6">
    <location>
        <begin position="73"/>
        <end position="93"/>
    </location>
</feature>
<evidence type="ECO:0000256" key="4">
    <source>
        <dbReference type="ARBA" id="ARBA00022989"/>
    </source>
</evidence>
<feature type="transmembrane region" description="Helical" evidence="6">
    <location>
        <begin position="165"/>
        <end position="189"/>
    </location>
</feature>
<dbReference type="Pfam" id="PF10324">
    <property type="entry name" value="7TM_GPCR_Srw"/>
    <property type="match status" value="1"/>
</dbReference>
<comment type="similarity">
    <text evidence="2">Belongs to the G-protein coupled receptor 1 family.</text>
</comment>
<dbReference type="InterPro" id="IPR017452">
    <property type="entry name" value="GPCR_Rhodpsn_7TM"/>
</dbReference>
<keyword evidence="5 6" id="KW-0472">Membrane</keyword>
<dbReference type="PANTHER" id="PTHR46273:SF4">
    <property type="entry name" value="AT19640P"/>
    <property type="match status" value="1"/>
</dbReference>
<dbReference type="InterPro" id="IPR053219">
    <property type="entry name" value="GPCR_Dmsr-1"/>
</dbReference>
<feature type="transmembrane region" description="Helical" evidence="6">
    <location>
        <begin position="338"/>
        <end position="358"/>
    </location>
</feature>
<accession>A0AAW1JV81</accession>
<dbReference type="GO" id="GO:0005886">
    <property type="term" value="C:plasma membrane"/>
    <property type="evidence" value="ECO:0007669"/>
    <property type="project" value="TreeGrafter"/>
</dbReference>
<dbReference type="Gene3D" id="1.20.1070.10">
    <property type="entry name" value="Rhodopsin 7-helix transmembrane proteins"/>
    <property type="match status" value="1"/>
</dbReference>
<dbReference type="PRINTS" id="PR00237">
    <property type="entry name" value="GPCRRHODOPSN"/>
</dbReference>
<gene>
    <name evidence="8" type="ORF">QE152_g27299</name>
</gene>
<dbReference type="PROSITE" id="PS50262">
    <property type="entry name" value="G_PROTEIN_RECEP_F1_2"/>
    <property type="match status" value="1"/>
</dbReference>
<keyword evidence="9" id="KW-1185">Reference proteome</keyword>
<sequence>MYVNDTEQQLAIHPVEMSNVTATIRYCDLKEFALSYREIHGHLSILVCVFGSIANILNICVLTTKEMRWPTNFILTGLAIADLLVMLEYIPFASHVYLNPKSRLSADYFTYAWAVYMIFHALFTQVLHFISCCLTVILAIWRYIAITHPQNNKLWFIVSNVRSTLTSIVLTYLVCPLMCIPLFLSLNVIKRTHIMDEKNMLINPKLQHNFTGVIRNGTLYTAELSGNFMNVSFWVYSVVIKFVPCVLLTILSMRLISALLETKKRRRNLINSTGVPLREKKPKKSKRYLDKEHQTDRTTRMLLAVLLLFLITEFPQAILGLLSVVIGKEFVGQCYTPLGDLMDILALVNSAINFILYCSMSRQFRSAFSEVFRPKLLNRWLPLPARTTETNGGMTQVTQV</sequence>
<proteinExistence type="inferred from homology"/>
<feature type="transmembrane region" description="Helical" evidence="6">
    <location>
        <begin position="39"/>
        <end position="61"/>
    </location>
</feature>
<protein>
    <submittedName>
        <fullName evidence="8">Serpentine type 7TM GPCR chemoreceptor Srw</fullName>
    </submittedName>
</protein>
<evidence type="ECO:0000256" key="3">
    <source>
        <dbReference type="ARBA" id="ARBA00022692"/>
    </source>
</evidence>
<evidence type="ECO:0000256" key="2">
    <source>
        <dbReference type="ARBA" id="ARBA00010663"/>
    </source>
</evidence>
<dbReference type="SUPFAM" id="SSF81321">
    <property type="entry name" value="Family A G protein-coupled receptor-like"/>
    <property type="match status" value="1"/>
</dbReference>
<dbReference type="InterPro" id="IPR000276">
    <property type="entry name" value="GPCR_Rhodpsn"/>
</dbReference>
<dbReference type="GO" id="GO:0008528">
    <property type="term" value="F:G protein-coupled peptide receptor activity"/>
    <property type="evidence" value="ECO:0007669"/>
    <property type="project" value="InterPro"/>
</dbReference>
<feature type="transmembrane region" description="Helical" evidence="6">
    <location>
        <begin position="233"/>
        <end position="256"/>
    </location>
</feature>
<evidence type="ECO:0000259" key="7">
    <source>
        <dbReference type="PROSITE" id="PS50262"/>
    </source>
</evidence>
<dbReference type="InterPro" id="IPR019427">
    <property type="entry name" value="7TM_GPCR_serpentine_rcpt_Srw"/>
</dbReference>
<comment type="subcellular location">
    <subcellularLocation>
        <location evidence="1">Membrane</location>
    </subcellularLocation>
</comment>
<dbReference type="Proteomes" id="UP001458880">
    <property type="component" value="Unassembled WGS sequence"/>
</dbReference>
<reference evidence="8 9" key="1">
    <citation type="journal article" date="2024" name="BMC Genomics">
        <title>De novo assembly and annotation of Popillia japonica's genome with initial clues to its potential as an invasive pest.</title>
        <authorList>
            <person name="Cucini C."/>
            <person name="Boschi S."/>
            <person name="Funari R."/>
            <person name="Cardaioli E."/>
            <person name="Iannotti N."/>
            <person name="Marturano G."/>
            <person name="Paoli F."/>
            <person name="Bruttini M."/>
            <person name="Carapelli A."/>
            <person name="Frati F."/>
            <person name="Nardi F."/>
        </authorList>
    </citation>
    <scope>NUCLEOTIDE SEQUENCE [LARGE SCALE GENOMIC DNA]</scope>
    <source>
        <strain evidence="8">DMR45628</strain>
    </source>
</reference>
<keyword evidence="3 6" id="KW-0812">Transmembrane</keyword>
<name>A0AAW1JV81_POPJA</name>
<evidence type="ECO:0000313" key="9">
    <source>
        <dbReference type="Proteomes" id="UP001458880"/>
    </source>
</evidence>
<evidence type="ECO:0000256" key="6">
    <source>
        <dbReference type="SAM" id="Phobius"/>
    </source>
</evidence>
<evidence type="ECO:0000256" key="1">
    <source>
        <dbReference type="ARBA" id="ARBA00004370"/>
    </source>
</evidence>
<evidence type="ECO:0000256" key="5">
    <source>
        <dbReference type="ARBA" id="ARBA00023136"/>
    </source>
</evidence>
<feature type="domain" description="G-protein coupled receptors family 1 profile" evidence="7">
    <location>
        <begin position="54"/>
        <end position="357"/>
    </location>
</feature>
<feature type="transmembrane region" description="Helical" evidence="6">
    <location>
        <begin position="301"/>
        <end position="326"/>
    </location>
</feature>
<comment type="caution">
    <text evidence="8">The sequence shown here is derived from an EMBL/GenBank/DDBJ whole genome shotgun (WGS) entry which is preliminary data.</text>
</comment>
<organism evidence="8 9">
    <name type="scientific">Popillia japonica</name>
    <name type="common">Japanese beetle</name>
    <dbReference type="NCBI Taxonomy" id="7064"/>
    <lineage>
        <taxon>Eukaryota</taxon>
        <taxon>Metazoa</taxon>
        <taxon>Ecdysozoa</taxon>
        <taxon>Arthropoda</taxon>
        <taxon>Hexapoda</taxon>
        <taxon>Insecta</taxon>
        <taxon>Pterygota</taxon>
        <taxon>Neoptera</taxon>
        <taxon>Endopterygota</taxon>
        <taxon>Coleoptera</taxon>
        <taxon>Polyphaga</taxon>
        <taxon>Scarabaeiformia</taxon>
        <taxon>Scarabaeidae</taxon>
        <taxon>Rutelinae</taxon>
        <taxon>Popillia</taxon>
    </lineage>
</organism>
<dbReference type="AlphaFoldDB" id="A0AAW1JV81"/>
<keyword evidence="4 6" id="KW-1133">Transmembrane helix</keyword>
<feature type="transmembrane region" description="Helical" evidence="6">
    <location>
        <begin position="113"/>
        <end position="144"/>
    </location>
</feature>
<dbReference type="PANTHER" id="PTHR46273">
    <property type="entry name" value="MYOSUPPRESSIN RECEPTOR 1, ISOFORM B-RELATED"/>
    <property type="match status" value="1"/>
</dbReference>